<evidence type="ECO:0000259" key="2">
    <source>
        <dbReference type="Pfam" id="PF05239"/>
    </source>
</evidence>
<reference evidence="3 4" key="1">
    <citation type="submission" date="2016-07" db="EMBL/GenBank/DDBJ databases">
        <title>Complete genome sequence of Bradyrhizobium icense LMTR 13T, a potential inoculant strain isolated from lima bean (Phaseolus lunatus) in Peru.</title>
        <authorList>
            <person name="Ormeno-Orrillo E."/>
            <person name="Duran D."/>
            <person name="Rogel M.A."/>
            <person name="Rey L."/>
            <person name="Imperial J."/>
            <person name="Ruiz-Argueso T."/>
            <person name="Martinez-Romero E."/>
        </authorList>
    </citation>
    <scope>NUCLEOTIDE SEQUENCE [LARGE SCALE GENOMIC DNA]</scope>
    <source>
        <strain evidence="3 4">LMTR 13</strain>
    </source>
</reference>
<dbReference type="Proteomes" id="UP000092839">
    <property type="component" value="Chromosome"/>
</dbReference>
<keyword evidence="1" id="KW-0732">Signal</keyword>
<dbReference type="Gene3D" id="2.30.30.240">
    <property type="entry name" value="PRC-barrel domain"/>
    <property type="match status" value="1"/>
</dbReference>
<gene>
    <name evidence="3" type="ORF">LMTR13_12565</name>
</gene>
<dbReference type="EMBL" id="CP016428">
    <property type="protein sequence ID" value="ANW00884.1"/>
    <property type="molecule type" value="Genomic_DNA"/>
</dbReference>
<dbReference type="AlphaFoldDB" id="A0A1B1UDP6"/>
<protein>
    <recommendedName>
        <fullName evidence="2">PRC-barrel domain-containing protein</fullName>
    </recommendedName>
</protein>
<evidence type="ECO:0000313" key="3">
    <source>
        <dbReference type="EMBL" id="ANW00884.1"/>
    </source>
</evidence>
<dbReference type="KEGG" id="bic:LMTR13_12565"/>
<feature type="signal peptide" evidence="1">
    <location>
        <begin position="1"/>
        <end position="30"/>
    </location>
</feature>
<proteinExistence type="predicted"/>
<dbReference type="OrthoDB" id="8215054at2"/>
<keyword evidence="4" id="KW-1185">Reference proteome</keyword>
<dbReference type="SUPFAM" id="SSF50346">
    <property type="entry name" value="PRC-barrel domain"/>
    <property type="match status" value="1"/>
</dbReference>
<dbReference type="RefSeq" id="WP_065728155.1">
    <property type="nucleotide sequence ID" value="NZ_CP016428.1"/>
</dbReference>
<evidence type="ECO:0000313" key="4">
    <source>
        <dbReference type="Proteomes" id="UP000092839"/>
    </source>
</evidence>
<accession>A0A1B1UDP6</accession>
<organism evidence="3 4">
    <name type="scientific">Bradyrhizobium icense</name>
    <dbReference type="NCBI Taxonomy" id="1274631"/>
    <lineage>
        <taxon>Bacteria</taxon>
        <taxon>Pseudomonadati</taxon>
        <taxon>Pseudomonadota</taxon>
        <taxon>Alphaproteobacteria</taxon>
        <taxon>Hyphomicrobiales</taxon>
        <taxon>Nitrobacteraceae</taxon>
        <taxon>Bradyrhizobium</taxon>
    </lineage>
</organism>
<dbReference type="Pfam" id="PF05239">
    <property type="entry name" value="PRC"/>
    <property type="match status" value="1"/>
</dbReference>
<evidence type="ECO:0000256" key="1">
    <source>
        <dbReference type="SAM" id="SignalP"/>
    </source>
</evidence>
<dbReference type="InterPro" id="IPR011033">
    <property type="entry name" value="PRC_barrel-like_sf"/>
</dbReference>
<name>A0A1B1UDP6_9BRAD</name>
<dbReference type="InterPro" id="IPR027275">
    <property type="entry name" value="PRC-brl_dom"/>
</dbReference>
<feature type="domain" description="PRC-barrel" evidence="2">
    <location>
        <begin position="63"/>
        <end position="135"/>
    </location>
</feature>
<feature type="chain" id="PRO_5008530395" description="PRC-barrel domain-containing protein" evidence="1">
    <location>
        <begin position="31"/>
        <end position="251"/>
    </location>
</feature>
<sequence length="251" mass="27132">MLIHRFARTVTGFAATLVLLGAAALDPAVAQDKDAISSASNPEQRQRLQIVPLSAEELYRGWRASKVLGKQVNSVAGASLGTTRNLIVGPDGQIRAVVVEGNKRGQSREFMFRVPWLRLELSRLPGRVTADIDADHDPVYGIFRNDDQHVLGEFAVTEIIGDYARLQAGQGYGYVSDAVFTRAGNLIAVLITRDSRSGGGTYAFGFPERPVERWNAGASYFGLPYATAEHADAAAIPVDLTRFRDGNAGAE</sequence>